<accession>A0A840FI44</accession>
<comment type="catalytic activity">
    <reaction evidence="10">
        <text>(6S)-5-methyl-5,6,7,8-tetrahydrofolate + L-homocysteine = (6S)-5,6,7,8-tetrahydrofolate + L-methionine</text>
        <dbReference type="Rhea" id="RHEA:11172"/>
        <dbReference type="ChEBI" id="CHEBI:18608"/>
        <dbReference type="ChEBI" id="CHEBI:57453"/>
        <dbReference type="ChEBI" id="CHEBI:57844"/>
        <dbReference type="ChEBI" id="CHEBI:58199"/>
        <dbReference type="EC" id="2.1.1.13"/>
    </reaction>
</comment>
<dbReference type="PROSITE" id="PS50974">
    <property type="entry name" value="ADOMET_ACTIVATION"/>
    <property type="match status" value="1"/>
</dbReference>
<evidence type="ECO:0000259" key="14">
    <source>
        <dbReference type="PROSITE" id="PS50972"/>
    </source>
</evidence>
<dbReference type="InterPro" id="IPR050554">
    <property type="entry name" value="Met_Synthase/Corrinoid"/>
</dbReference>
<dbReference type="Gene3D" id="3.40.50.280">
    <property type="entry name" value="Cobalamin-binding domain"/>
    <property type="match status" value="1"/>
</dbReference>
<dbReference type="UniPathway" id="UPA00051">
    <property type="reaction ID" value="UER00081"/>
</dbReference>
<keyword evidence="5 10" id="KW-0949">S-adenosyl-L-methionine</keyword>
<evidence type="ECO:0000256" key="9">
    <source>
        <dbReference type="NCBIfam" id="TIGR02082"/>
    </source>
</evidence>
<dbReference type="FunFam" id="3.20.20.20:FF:000002">
    <property type="entry name" value="Methionine synthase"/>
    <property type="match status" value="1"/>
</dbReference>
<feature type="binding site" evidence="12">
    <location>
        <begin position="857"/>
        <end position="858"/>
    </location>
    <ligand>
        <name>S-adenosyl-L-methionine</name>
        <dbReference type="ChEBI" id="CHEBI:59789"/>
    </ligand>
</feature>
<dbReference type="SUPFAM" id="SSF52242">
    <property type="entry name" value="Cobalamin (vitamin B12)-binding domain"/>
    <property type="match status" value="1"/>
</dbReference>
<feature type="binding site" evidence="12">
    <location>
        <position position="459"/>
    </location>
    <ligand>
        <name>methylcob(III)alamin</name>
        <dbReference type="ChEBI" id="CHEBI:28115"/>
    </ligand>
</feature>
<feature type="binding site" description="axial binding residue" evidence="11">
    <location>
        <position position="410"/>
    </location>
    <ligand>
        <name>methylcob(III)alamin</name>
        <dbReference type="ChEBI" id="CHEBI:28115"/>
    </ligand>
    <ligandPart>
        <name>Co</name>
        <dbReference type="ChEBI" id="CHEBI:27638"/>
    </ligandPart>
</feature>
<evidence type="ECO:0000256" key="5">
    <source>
        <dbReference type="ARBA" id="ARBA00022691"/>
    </source>
</evidence>
<evidence type="ECO:0000259" key="15">
    <source>
        <dbReference type="PROSITE" id="PS50974"/>
    </source>
</evidence>
<feature type="binding site" evidence="12">
    <location>
        <position position="596"/>
    </location>
    <ligand>
        <name>S-adenosyl-L-methionine</name>
        <dbReference type="ChEBI" id="CHEBI:59789"/>
    </ligand>
</feature>
<evidence type="ECO:0000256" key="12">
    <source>
        <dbReference type="PIRSR" id="PIRSR000381-2"/>
    </source>
</evidence>
<reference evidence="18 19" key="1">
    <citation type="submission" date="2020-08" db="EMBL/GenBank/DDBJ databases">
        <title>Genomic Encyclopedia of Type Strains, Phase IV (KMG-IV): sequencing the most valuable type-strain genomes for metagenomic binning, comparative biology and taxonomic classification.</title>
        <authorList>
            <person name="Goeker M."/>
        </authorList>
    </citation>
    <scope>NUCLEOTIDE SEQUENCE [LARGE SCALE GENOMIC DNA]</scope>
    <source>
        <strain evidence="18 19">YC6723</strain>
    </source>
</reference>
<dbReference type="Pfam" id="PF02310">
    <property type="entry name" value="B12-binding"/>
    <property type="match status" value="1"/>
</dbReference>
<dbReference type="GO" id="GO:0031419">
    <property type="term" value="F:cobalamin binding"/>
    <property type="evidence" value="ECO:0007669"/>
    <property type="project" value="UniProtKB-UniRule"/>
</dbReference>
<dbReference type="InterPro" id="IPR006158">
    <property type="entry name" value="Cobalamin-bd"/>
</dbReference>
<keyword evidence="10" id="KW-0028">Amino-acid biosynthesis</keyword>
<dbReference type="PROSITE" id="PS51332">
    <property type="entry name" value="B12_BINDING"/>
    <property type="match status" value="1"/>
</dbReference>
<evidence type="ECO:0000313" key="18">
    <source>
        <dbReference type="EMBL" id="MBB4155367.1"/>
    </source>
</evidence>
<dbReference type="EC" id="2.1.1.13" evidence="9 10"/>
<dbReference type="InterPro" id="IPR004223">
    <property type="entry name" value="VitB12-dep_Met_synth_activ_dom"/>
</dbReference>
<dbReference type="PROSITE" id="PS50972">
    <property type="entry name" value="PTERIN_BINDING"/>
    <property type="match status" value="1"/>
</dbReference>
<dbReference type="SUPFAM" id="SSF56507">
    <property type="entry name" value="Methionine synthase activation domain-like"/>
    <property type="match status" value="1"/>
</dbReference>
<dbReference type="AlphaFoldDB" id="A0A840FI44"/>
<dbReference type="EMBL" id="JACIEV010000011">
    <property type="protein sequence ID" value="MBB4155367.1"/>
    <property type="molecule type" value="Genomic_DNA"/>
</dbReference>
<keyword evidence="2 10" id="KW-0489">Methyltransferase</keyword>
<dbReference type="Gene3D" id="3.20.20.20">
    <property type="entry name" value="Dihydropteroate synthase-like"/>
    <property type="match status" value="1"/>
</dbReference>
<dbReference type="FunFam" id="1.10.1240.10:FF:000001">
    <property type="entry name" value="Methionine synthase"/>
    <property type="match status" value="1"/>
</dbReference>
<evidence type="ECO:0000256" key="2">
    <source>
        <dbReference type="ARBA" id="ARBA00022603"/>
    </source>
</evidence>
<feature type="domain" description="Pterin-binding" evidence="14">
    <location>
        <begin position="9"/>
        <end position="269"/>
    </location>
</feature>
<evidence type="ECO:0000256" key="11">
    <source>
        <dbReference type="PIRSR" id="PIRSR000381-1"/>
    </source>
</evidence>
<dbReference type="Pfam" id="PF02607">
    <property type="entry name" value="B12-binding_2"/>
    <property type="match status" value="1"/>
</dbReference>
<keyword evidence="19" id="KW-1185">Reference proteome</keyword>
<evidence type="ECO:0000259" key="17">
    <source>
        <dbReference type="PROSITE" id="PS51337"/>
    </source>
</evidence>
<dbReference type="InterPro" id="IPR000489">
    <property type="entry name" value="Pterin-binding_dom"/>
</dbReference>
<feature type="binding site" evidence="12">
    <location>
        <begin position="407"/>
        <end position="411"/>
    </location>
    <ligand>
        <name>methylcob(III)alamin</name>
        <dbReference type="ChEBI" id="CHEBI:28115"/>
    </ligand>
</feature>
<dbReference type="InterPro" id="IPR036594">
    <property type="entry name" value="Meth_synthase_dom"/>
</dbReference>
<dbReference type="FunFam" id="3.40.50.280:FF:000001">
    <property type="entry name" value="Methionine synthase"/>
    <property type="match status" value="1"/>
</dbReference>
<dbReference type="RefSeq" id="WP_183986794.1">
    <property type="nucleotide sequence ID" value="NZ_JACIEV010000011.1"/>
</dbReference>
<keyword evidence="8 10" id="KW-0170">Cobalt</keyword>
<dbReference type="InterPro" id="IPR011822">
    <property type="entry name" value="MetH"/>
</dbReference>
<dbReference type="GO" id="GO:0008270">
    <property type="term" value="F:zinc ion binding"/>
    <property type="evidence" value="ECO:0007669"/>
    <property type="project" value="UniProtKB-UniRule"/>
</dbReference>
<organism evidence="18 19">
    <name type="scientific">Sphingomonas jinjuensis</name>
    <dbReference type="NCBI Taxonomy" id="535907"/>
    <lineage>
        <taxon>Bacteria</taxon>
        <taxon>Pseudomonadati</taxon>
        <taxon>Pseudomonadota</taxon>
        <taxon>Alphaproteobacteria</taxon>
        <taxon>Sphingomonadales</taxon>
        <taxon>Sphingomonadaceae</taxon>
        <taxon>Sphingomonas</taxon>
    </lineage>
</organism>
<keyword evidence="10" id="KW-0862">Zinc</keyword>
<dbReference type="InterPro" id="IPR033706">
    <property type="entry name" value="Met_synthase_B12-bd"/>
</dbReference>
<dbReference type="Gene3D" id="1.10.1240.10">
    <property type="entry name" value="Methionine synthase domain"/>
    <property type="match status" value="1"/>
</dbReference>
<feature type="domain" description="B12-binding" evidence="16">
    <location>
        <begin position="397"/>
        <end position="532"/>
    </location>
</feature>
<dbReference type="InterPro" id="IPR011005">
    <property type="entry name" value="Dihydropteroate_synth-like_sf"/>
</dbReference>
<dbReference type="PANTHER" id="PTHR45833">
    <property type="entry name" value="METHIONINE SYNTHASE"/>
    <property type="match status" value="1"/>
</dbReference>
<keyword evidence="7" id="KW-0677">Repeat</keyword>
<dbReference type="Proteomes" id="UP000529795">
    <property type="component" value="Unassembled WGS sequence"/>
</dbReference>
<sequence length="891" mass="97568">MTTQSSTHFVNVGERTNVTGSAAFKKLIMAGDYPKAVEVARNQVENGAQVIDVNMDEGLLDAHHAMTTFLKLIAAEPDIARVPVMIDSSKWDVIEAGLKCVSGKPIVNSISMKEGEEQFLAHARKCMAYGAAVVVMAFDETGQADTKERKVEICERAYKLLTGIGFPPEDIIFDPNVFAVATGIEEHNNYGVDFIEACREIKARCPHVHISGGLSNLSFSFRGNEPVRRAMHSVFLYYAIPAGMDMAIVNAGQLDVYDAIDSELRQACEDVVLNRDPEAGDRLVALAERFRGTDAVAEKAAAEWRSLEVTKRLEYALVKGIDAHVVEDTEECRQQFARPIEVIEGPLMDGMNVVGDLFGSGKMFLPQVVKSARVMKKAVAHLLPFIEAAKEPGAKGKGRIVMATVKGDVHDIGKNIVGVVLQCNGFEVIDLGVMVPWSKILEAANENDADMIGLSGLITPSLDEMVTVGEEMQRAGMTMPLLIGGATTSKVHTALRISPAYQGPVVHVLDASRAVGVATTLVSDTGRDAYVAGIAADYQAVRDAREGKGQNALLPLDVARQRGFAADMALKAPPAKQPGIHVFDDWDLADLVEYIDWTPFFRAWELAGTYPAILKDEVVGESASGLYADARAMLEKIVAEKWLTARGVAGLWPCHRHDDDVWINDKHSDDHRSPDGAAIPEGFHVPDLNRGNDHSTRLPFLRQQIAKREGRANMCLADFIDPKGDWMGGFAVGIHGIEPHLERYRAAHDDYNDILLKALADRLAEAFAEALHAHVRRELWGYAPDEQLTNEALVREQYRGIRPAPGYPACPEHSLKRTLFDLLDAEENVGLELTESFAMLPTAAVSGFYFGHAQAEYFGVARIGEDQVADYAARRGVDQAQAVRWLRPNLD</sequence>
<keyword evidence="4 10" id="KW-0808">Transferase</keyword>
<dbReference type="InterPro" id="IPR037010">
    <property type="entry name" value="VitB12-dep_Met_synth_activ_sf"/>
</dbReference>
<evidence type="ECO:0000256" key="4">
    <source>
        <dbReference type="ARBA" id="ARBA00022679"/>
    </source>
</evidence>
<dbReference type="PANTHER" id="PTHR45833:SF1">
    <property type="entry name" value="METHIONINE SYNTHASE"/>
    <property type="match status" value="1"/>
</dbReference>
<dbReference type="PIRSF" id="PIRSF000381">
    <property type="entry name" value="MetH"/>
    <property type="match status" value="1"/>
</dbReference>
<dbReference type="GO" id="GO:0050667">
    <property type="term" value="P:homocysteine metabolic process"/>
    <property type="evidence" value="ECO:0007669"/>
    <property type="project" value="TreeGrafter"/>
</dbReference>
<dbReference type="SUPFAM" id="SSF47644">
    <property type="entry name" value="Methionine synthase domain"/>
    <property type="match status" value="1"/>
</dbReference>
<dbReference type="Pfam" id="PF00809">
    <property type="entry name" value="Pterin_bind"/>
    <property type="match status" value="1"/>
</dbReference>
<comment type="cofactor">
    <cofactor evidence="10">
        <name>Zn(2+)</name>
        <dbReference type="ChEBI" id="CHEBI:29105"/>
    </cofactor>
</comment>
<comment type="domain">
    <text evidence="10">Modular enzyme with four functionally distinct domains. The isolated Hcy-binding domain catalyzes methyl transfer from free methylcobalamin to homocysteine. The Hcy-binding domain in association with the pterin-binding domain catalyzes the methylation of cob(I)alamin by methyltetrahydrofolate and the methylation of homocysteine. The B12-binding domain binds the cofactor. The AdoMet activation domain binds S-adenosyl-L-methionine. Under aerobic conditions cob(I)alamin can be converted to inactive cob(II)alamin. Reductive methylation by S-adenosyl-L-methionine and flavodoxin regenerates methylcobalamin.</text>
</comment>
<dbReference type="CDD" id="cd02069">
    <property type="entry name" value="methionine_synthase_B12_BD"/>
    <property type="match status" value="1"/>
</dbReference>
<evidence type="ECO:0000256" key="10">
    <source>
        <dbReference type="PIRNR" id="PIRNR000381"/>
    </source>
</evidence>
<feature type="domain" description="B12-binding N-terminal" evidence="17">
    <location>
        <begin position="300"/>
        <end position="394"/>
    </location>
</feature>
<dbReference type="GO" id="GO:0008705">
    <property type="term" value="F:methionine synthase activity"/>
    <property type="evidence" value="ECO:0007669"/>
    <property type="project" value="UniProtKB-UniRule"/>
</dbReference>
<feature type="binding site" evidence="12">
    <location>
        <position position="802"/>
    </location>
    <ligand>
        <name>S-adenosyl-L-methionine</name>
        <dbReference type="ChEBI" id="CHEBI:59789"/>
    </ligand>
</feature>
<evidence type="ECO:0000256" key="13">
    <source>
        <dbReference type="SAM" id="MobiDB-lite"/>
    </source>
</evidence>
<comment type="caution">
    <text evidence="18">The sequence shown here is derived from an EMBL/GenBank/DDBJ whole genome shotgun (WGS) entry which is preliminary data.</text>
</comment>
<evidence type="ECO:0000256" key="3">
    <source>
        <dbReference type="ARBA" id="ARBA00022628"/>
    </source>
</evidence>
<keyword evidence="10" id="KW-0486">Methionine biosynthesis</keyword>
<feature type="binding site" evidence="12">
    <location>
        <position position="344"/>
    </location>
    <ligand>
        <name>methylcob(III)alamin</name>
        <dbReference type="ChEBI" id="CHEBI:28115"/>
    </ligand>
</feature>
<dbReference type="NCBIfam" id="TIGR02082">
    <property type="entry name" value="metH"/>
    <property type="match status" value="1"/>
</dbReference>
<comment type="similarity">
    <text evidence="1">Belongs to the vitamin-B12 dependent methionine synthase family.</text>
</comment>
<dbReference type="SMART" id="SM01018">
    <property type="entry name" value="B12-binding_2"/>
    <property type="match status" value="1"/>
</dbReference>
<protein>
    <recommendedName>
        <fullName evidence="9 10">Methionine synthase</fullName>
        <ecNumber evidence="9 10">2.1.1.13</ecNumber>
    </recommendedName>
    <alternativeName>
        <fullName evidence="10">5-methyltetrahydrofolate--homocysteine methyltransferase</fullName>
    </alternativeName>
</protein>
<evidence type="ECO:0000313" key="19">
    <source>
        <dbReference type="Proteomes" id="UP000529795"/>
    </source>
</evidence>
<comment type="cofactor">
    <cofactor evidence="10 11">
        <name>methylcob(III)alamin</name>
        <dbReference type="ChEBI" id="CHEBI:28115"/>
    </cofactor>
</comment>
<dbReference type="PROSITE" id="PS51337">
    <property type="entry name" value="B12_BINDING_NTER"/>
    <property type="match status" value="1"/>
</dbReference>
<dbReference type="CDD" id="cd00740">
    <property type="entry name" value="MeTr"/>
    <property type="match status" value="1"/>
</dbReference>
<proteinExistence type="inferred from homology"/>
<dbReference type="InterPro" id="IPR003759">
    <property type="entry name" value="Cbl-bd_cap"/>
</dbReference>
<dbReference type="InterPro" id="IPR036724">
    <property type="entry name" value="Cobalamin-bd_sf"/>
</dbReference>
<dbReference type="Pfam" id="PF02965">
    <property type="entry name" value="Met_synt_B12"/>
    <property type="match status" value="1"/>
</dbReference>
<name>A0A840FI44_9SPHN</name>
<comment type="pathway">
    <text evidence="10">Amino-acid biosynthesis; L-methionine biosynthesis via de novo pathway; L-methionine from L-homocysteine (MetH route): step 1/1.</text>
</comment>
<evidence type="ECO:0000256" key="7">
    <source>
        <dbReference type="ARBA" id="ARBA00022737"/>
    </source>
</evidence>
<dbReference type="GO" id="GO:0032259">
    <property type="term" value="P:methylation"/>
    <property type="evidence" value="ECO:0007669"/>
    <property type="project" value="UniProtKB-KW"/>
</dbReference>
<keyword evidence="6 10" id="KW-0479">Metal-binding</keyword>
<dbReference type="Gene3D" id="3.10.196.10">
    <property type="entry name" value="Vitamin B12-dependent methionine synthase, activation domain"/>
    <property type="match status" value="1"/>
</dbReference>
<feature type="domain" description="AdoMet activation" evidence="15">
    <location>
        <begin position="547"/>
        <end position="891"/>
    </location>
</feature>
<evidence type="ECO:0000256" key="1">
    <source>
        <dbReference type="ARBA" id="ARBA00010398"/>
    </source>
</evidence>
<dbReference type="GO" id="GO:0005829">
    <property type="term" value="C:cytosol"/>
    <property type="evidence" value="ECO:0007669"/>
    <property type="project" value="TreeGrafter"/>
</dbReference>
<evidence type="ECO:0000259" key="16">
    <source>
        <dbReference type="PROSITE" id="PS51332"/>
    </source>
</evidence>
<dbReference type="GO" id="GO:0046653">
    <property type="term" value="P:tetrahydrofolate metabolic process"/>
    <property type="evidence" value="ECO:0007669"/>
    <property type="project" value="TreeGrafter"/>
</dbReference>
<dbReference type="SUPFAM" id="SSF51717">
    <property type="entry name" value="Dihydropteroate synthetase-like"/>
    <property type="match status" value="1"/>
</dbReference>
<feature type="region of interest" description="Disordered" evidence="13">
    <location>
        <begin position="667"/>
        <end position="691"/>
    </location>
</feature>
<keyword evidence="3 10" id="KW-0846">Cobalamin</keyword>
<feature type="binding site" evidence="12">
    <location>
        <position position="511"/>
    </location>
    <ligand>
        <name>methylcob(III)alamin</name>
        <dbReference type="ChEBI" id="CHEBI:28115"/>
    </ligand>
</feature>
<evidence type="ECO:0000256" key="8">
    <source>
        <dbReference type="ARBA" id="ARBA00023285"/>
    </source>
</evidence>
<evidence type="ECO:0000256" key="6">
    <source>
        <dbReference type="ARBA" id="ARBA00022723"/>
    </source>
</evidence>
<comment type="function">
    <text evidence="10">Catalyzes the transfer of a methyl group from methyl-cobalamin to homocysteine, yielding enzyme-bound cob(I)alamin and methionine. Subsequently, remethylates the cofactor using methyltetrahydrofolate.</text>
</comment>
<dbReference type="Gene3D" id="1.10.288.10">
    <property type="entry name" value="Cobalamin-dependent Methionine Synthase, domain 2"/>
    <property type="match status" value="1"/>
</dbReference>
<gene>
    <name evidence="18" type="ORF">GGQ80_003287</name>
</gene>
<feature type="binding site" evidence="12">
    <location>
        <position position="455"/>
    </location>
    <ligand>
        <name>methylcob(III)alamin</name>
        <dbReference type="ChEBI" id="CHEBI:28115"/>
    </ligand>
</feature>